<dbReference type="EMBL" id="FPAS01000006">
    <property type="protein sequence ID" value="SFT87905.1"/>
    <property type="molecule type" value="Genomic_DNA"/>
</dbReference>
<evidence type="ECO:0000313" key="1">
    <source>
        <dbReference type="EMBL" id="SFT87905.1"/>
    </source>
</evidence>
<accession>A0A1I7BL57</accession>
<keyword evidence="2" id="KW-1185">Reference proteome</keyword>
<dbReference type="STRING" id="477690.SAMN05216474_2863"/>
<proteinExistence type="predicted"/>
<dbReference type="AlphaFoldDB" id="A0A1I7BL57"/>
<reference evidence="1 2" key="1">
    <citation type="submission" date="2016-10" db="EMBL/GenBank/DDBJ databases">
        <authorList>
            <person name="de Groot N.N."/>
        </authorList>
    </citation>
    <scope>NUCLEOTIDE SEQUENCE [LARGE SCALE GENOMIC DNA]</scope>
    <source>
        <strain evidence="1 2">CGMCC 1.7005</strain>
    </source>
</reference>
<organism evidence="1 2">
    <name type="scientific">Lishizhenia tianjinensis</name>
    <dbReference type="NCBI Taxonomy" id="477690"/>
    <lineage>
        <taxon>Bacteria</taxon>
        <taxon>Pseudomonadati</taxon>
        <taxon>Bacteroidota</taxon>
        <taxon>Flavobacteriia</taxon>
        <taxon>Flavobacteriales</taxon>
        <taxon>Crocinitomicaceae</taxon>
        <taxon>Lishizhenia</taxon>
    </lineage>
</organism>
<sequence length="331" mass="38008">MERNYEVMRGLKLLLFTCSVILSFGVWGQIFVDNTLPYYTDPSKISTIKVGDSFDALTSKLGIQPYDVFHINGEGSTLISYKYRLKLRKVDVEQNLNDQASQTNGQVYYNEEKTAFVLMVNGKVSSVLTSSGIADSKAILVENNTIRYITQAELVNQEMMDTYITEGLLFYYMNNHIEKADNAEGMTLVEEETQPTSDEFKLQTDEVESLSPKSDRDFYSQLPAGRAEFHPENIDSKALINSNLPGKNINGGKVLIGVLVLPTLFFMGKEFTRTDLRSFERQRRMYLYRIQNKNLSKRKQDMLWLQVARCEQVILSKYAKLQRKGWSPEKR</sequence>
<name>A0A1I7BL57_9FLAO</name>
<dbReference type="Proteomes" id="UP000236454">
    <property type="component" value="Unassembled WGS sequence"/>
</dbReference>
<gene>
    <name evidence="1" type="ORF">SAMN05216474_2863</name>
</gene>
<protein>
    <submittedName>
        <fullName evidence="1">Uncharacterized protein</fullName>
    </submittedName>
</protein>
<evidence type="ECO:0000313" key="2">
    <source>
        <dbReference type="Proteomes" id="UP000236454"/>
    </source>
</evidence>